<proteinExistence type="predicted"/>
<keyword evidence="2" id="KW-1185">Reference proteome</keyword>
<sequence length="340" mass="32527">MGQPAARMLDTAGHGGFIAMGSATVWIGGAMAARMGDPLICPGFDGPKPHIMGNIMKASTTVKIDGAFAARQGDPTGCGVAGMSGKGLPAATGPSVPGSFEKKGAVVGDGDAGFLWGQVSGYSNEDGAQGIAKGSVEHVEGKTTVGGTTLAGSADGLTGTAEGHIGTGSVGASAQGSVVTVQGSATDAEGNKIGGQGGLFNAQGGGDVLLGTDGRRTGVALGGSAQLSVAEGQVDGTSVYNIPFTDYTFNVGTTVGGSVGSVGVAANAGAYHDAADDRFHLTGMIDIEAVIGAKLGLDLSIGKKAAPSGGGGGGGGTPGVGVPLTPGTIIIGCPTVLIGG</sequence>
<evidence type="ECO:0000313" key="1">
    <source>
        <dbReference type="EMBL" id="MCP1385571.1"/>
    </source>
</evidence>
<dbReference type="Gene3D" id="2.60.200.60">
    <property type="match status" value="1"/>
</dbReference>
<dbReference type="EMBL" id="JAMZEL010000014">
    <property type="protein sequence ID" value="MCP1385571.1"/>
    <property type="molecule type" value="Genomic_DNA"/>
</dbReference>
<dbReference type="InterPro" id="IPR008727">
    <property type="entry name" value="PAAR_motif"/>
</dbReference>
<reference evidence="1 2" key="1">
    <citation type="submission" date="2022-06" db="EMBL/GenBank/DDBJ databases">
        <title>Runella sp. S5 genome sequencing.</title>
        <authorList>
            <person name="Park S."/>
        </authorList>
    </citation>
    <scope>NUCLEOTIDE SEQUENCE [LARGE SCALE GENOMIC DNA]</scope>
    <source>
        <strain evidence="1 2">S5</strain>
    </source>
</reference>
<dbReference type="Pfam" id="PF05488">
    <property type="entry name" value="PAAR_motif"/>
    <property type="match status" value="1"/>
</dbReference>
<dbReference type="RefSeq" id="WP_253532063.1">
    <property type="nucleotide sequence ID" value="NZ_JAMZEL010000014.1"/>
</dbReference>
<organism evidence="1 2">
    <name type="scientific">Runella salmonicolor</name>
    <dbReference type="NCBI Taxonomy" id="2950278"/>
    <lineage>
        <taxon>Bacteria</taxon>
        <taxon>Pseudomonadati</taxon>
        <taxon>Bacteroidota</taxon>
        <taxon>Cytophagia</taxon>
        <taxon>Cytophagales</taxon>
        <taxon>Spirosomataceae</taxon>
        <taxon>Runella</taxon>
    </lineage>
</organism>
<gene>
    <name evidence="1" type="ORF">NCI00_24250</name>
</gene>
<dbReference type="Proteomes" id="UP001204772">
    <property type="component" value="Unassembled WGS sequence"/>
</dbReference>
<protein>
    <submittedName>
        <fullName evidence="1">PAAR domain-containing protein</fullName>
    </submittedName>
</protein>
<accession>A0ABT1FV39</accession>
<evidence type="ECO:0000313" key="2">
    <source>
        <dbReference type="Proteomes" id="UP001204772"/>
    </source>
</evidence>
<name>A0ABT1FV39_9BACT</name>
<comment type="caution">
    <text evidence="1">The sequence shown here is derived from an EMBL/GenBank/DDBJ whole genome shotgun (WGS) entry which is preliminary data.</text>
</comment>